<evidence type="ECO:0000259" key="2">
    <source>
        <dbReference type="Pfam" id="PF20157"/>
    </source>
</evidence>
<feature type="domain" description="Glycosyltransferase Maf N-terminal" evidence="2">
    <location>
        <begin position="8"/>
        <end position="226"/>
    </location>
</feature>
<dbReference type="PANTHER" id="PTHR41786:SF1">
    <property type="entry name" value="6-HYDROXYMETHYLPTERIN DIPHOSPHOKINASE MPTE-LIKE DOMAIN-CONTAINING PROTEIN"/>
    <property type="match status" value="1"/>
</dbReference>
<dbReference type="RefSeq" id="WP_379903560.1">
    <property type="nucleotide sequence ID" value="NZ_JBHRTR010000031.1"/>
</dbReference>
<comment type="caution">
    <text evidence="3">The sequence shown here is derived from an EMBL/GenBank/DDBJ whole genome shotgun (WGS) entry which is preliminary data.</text>
</comment>
<dbReference type="Proteomes" id="UP001595528">
    <property type="component" value="Unassembled WGS sequence"/>
</dbReference>
<reference evidence="4" key="1">
    <citation type="journal article" date="2019" name="Int. J. Syst. Evol. Microbiol.">
        <title>The Global Catalogue of Microorganisms (GCM) 10K type strain sequencing project: providing services to taxonomists for standard genome sequencing and annotation.</title>
        <authorList>
            <consortium name="The Broad Institute Genomics Platform"/>
            <consortium name="The Broad Institute Genome Sequencing Center for Infectious Disease"/>
            <person name="Wu L."/>
            <person name="Ma J."/>
        </authorList>
    </citation>
    <scope>NUCLEOTIDE SEQUENCE [LARGE SCALE GENOMIC DNA]</scope>
    <source>
        <strain evidence="4">KCTC 42964</strain>
    </source>
</reference>
<keyword evidence="4" id="KW-1185">Reference proteome</keyword>
<accession>A0ABV7L454</accession>
<gene>
    <name evidence="3" type="ORF">ACFOGJ_19305</name>
</gene>
<proteinExistence type="predicted"/>
<evidence type="ECO:0000313" key="4">
    <source>
        <dbReference type="Proteomes" id="UP001595528"/>
    </source>
</evidence>
<dbReference type="Pfam" id="PF01973">
    <property type="entry name" value="MptE-like"/>
    <property type="match status" value="1"/>
</dbReference>
<name>A0ABV7L454_9PROT</name>
<feature type="domain" description="6-hydroxymethylpterin diphosphokinase MptE-like" evidence="1">
    <location>
        <begin position="265"/>
        <end position="410"/>
    </location>
</feature>
<dbReference type="PANTHER" id="PTHR41786">
    <property type="entry name" value="MOTILITY ACCESSORY FACTOR MAF"/>
    <property type="match status" value="1"/>
</dbReference>
<dbReference type="Pfam" id="PF20157">
    <property type="entry name" value="Maf_flag10_N"/>
    <property type="match status" value="1"/>
</dbReference>
<sequence>MADRARSLAAIRQRFPVLADKLAEPIANLVPILDGETLIDVSLDGKRFYGADGRESTRRQLDAYLASPHRFALGSPDSMGLSSPLSKRMTRHMLALTRANQAEEVPVYPLRGKTFLFVYGVGLGHGLERLVAETEASFVLFIEPMVQVLAHSLEVVDWEALLDSVETRGGVVDFVTLDDPKAIQSMVEIFVERNGPGFLDGSFIFQHHGLWSLNEAKKLLQEKIHEMFLAIGYFEDEMVMIRNTAGNFIGRSGGLIDGQPRVERPEPVFIVGSGPSLDEAVPVVRELRDRAIVVSCGTALSVLLRQGITPDYHVELENVPVVFDLMRRIGSEFDLSQVHFIGSTSCDPRIADLFGKADFFLRDAISSSKVFRGRLKELFGVAPTCVNSGLSCFSILGFRTFYLFGVDCGKRVDKRHHAKGSIYFDLGMGDDRFRYPLKVRANFGGDAQTSWALDLSRMMLTQVIKNRVITVFNCSDGAIVEETIPRLPTSVRLHNPPLDRPALLAEIQRRMAPYTGDDLIRAANLPGFLGDCRDLTDGVSQILRDCADADEPFSESFARMHILLMKAQALHQGAFATMGGSIRALARVGMYFGSRASDPATSRAIYTLYREEADRIMRHMMREMRFVIQEIGLTVDDVLTDADEAVALTGS</sequence>
<protein>
    <submittedName>
        <fullName evidence="3">Motility associated factor glycosyltransferase family protein</fullName>
    </submittedName>
</protein>
<dbReference type="InterPro" id="IPR045376">
    <property type="entry name" value="Maf_N"/>
</dbReference>
<evidence type="ECO:0000313" key="3">
    <source>
        <dbReference type="EMBL" id="MFC3229403.1"/>
    </source>
</evidence>
<organism evidence="3 4">
    <name type="scientific">Marinibaculum pumilum</name>
    <dbReference type="NCBI Taxonomy" id="1766165"/>
    <lineage>
        <taxon>Bacteria</taxon>
        <taxon>Pseudomonadati</taxon>
        <taxon>Pseudomonadota</taxon>
        <taxon>Alphaproteobacteria</taxon>
        <taxon>Rhodospirillales</taxon>
        <taxon>Rhodospirillaceae</taxon>
        <taxon>Marinibaculum</taxon>
    </lineage>
</organism>
<dbReference type="InterPro" id="IPR002826">
    <property type="entry name" value="MptE-like"/>
</dbReference>
<dbReference type="EMBL" id="JBHRTR010000031">
    <property type="protein sequence ID" value="MFC3229403.1"/>
    <property type="molecule type" value="Genomic_DNA"/>
</dbReference>
<evidence type="ECO:0000259" key="1">
    <source>
        <dbReference type="Pfam" id="PF01973"/>
    </source>
</evidence>